<gene>
    <name evidence="7" type="ORF">HK097_000219</name>
</gene>
<protein>
    <recommendedName>
        <fullName evidence="9">Pre-mRNA-splicing regulator WTAP</fullName>
    </recommendedName>
</protein>
<name>A0AAD5S8F0_9FUNG</name>
<evidence type="ECO:0000256" key="5">
    <source>
        <dbReference type="ARBA" id="ARBA00023242"/>
    </source>
</evidence>
<keyword evidence="3" id="KW-0507">mRNA processing</keyword>
<evidence type="ECO:0000256" key="6">
    <source>
        <dbReference type="SAM" id="MobiDB-lite"/>
    </source>
</evidence>
<comment type="similarity">
    <text evidence="2">Belongs to the fl(2)d family.</text>
</comment>
<evidence type="ECO:0000313" key="7">
    <source>
        <dbReference type="EMBL" id="KAJ3047124.1"/>
    </source>
</evidence>
<dbReference type="EMBL" id="JADGJD010001023">
    <property type="protein sequence ID" value="KAJ3047124.1"/>
    <property type="molecule type" value="Genomic_DNA"/>
</dbReference>
<dbReference type="PANTHER" id="PTHR15217:SF0">
    <property type="entry name" value="PRE-MRNA-SPLICING REGULATOR WTAP"/>
    <property type="match status" value="1"/>
</dbReference>
<comment type="subcellular location">
    <subcellularLocation>
        <location evidence="1">Nucleus</location>
    </subcellularLocation>
</comment>
<dbReference type="GO" id="GO:0016556">
    <property type="term" value="P:mRNA modification"/>
    <property type="evidence" value="ECO:0007669"/>
    <property type="project" value="InterPro"/>
</dbReference>
<dbReference type="GO" id="GO:0006397">
    <property type="term" value="P:mRNA processing"/>
    <property type="evidence" value="ECO:0007669"/>
    <property type="project" value="UniProtKB-KW"/>
</dbReference>
<dbReference type="Proteomes" id="UP001212841">
    <property type="component" value="Unassembled WGS sequence"/>
</dbReference>
<feature type="region of interest" description="Disordered" evidence="6">
    <location>
        <begin position="1"/>
        <end position="35"/>
    </location>
</feature>
<evidence type="ECO:0000256" key="4">
    <source>
        <dbReference type="ARBA" id="ARBA00023187"/>
    </source>
</evidence>
<evidence type="ECO:0000256" key="2">
    <source>
        <dbReference type="ARBA" id="ARBA00010313"/>
    </source>
</evidence>
<feature type="region of interest" description="Disordered" evidence="6">
    <location>
        <begin position="259"/>
        <end position="311"/>
    </location>
</feature>
<reference evidence="7" key="1">
    <citation type="submission" date="2020-05" db="EMBL/GenBank/DDBJ databases">
        <title>Phylogenomic resolution of chytrid fungi.</title>
        <authorList>
            <person name="Stajich J.E."/>
            <person name="Amses K."/>
            <person name="Simmons R."/>
            <person name="Seto K."/>
            <person name="Myers J."/>
            <person name="Bonds A."/>
            <person name="Quandt C.A."/>
            <person name="Barry K."/>
            <person name="Liu P."/>
            <person name="Grigoriev I."/>
            <person name="Longcore J.E."/>
            <person name="James T.Y."/>
        </authorList>
    </citation>
    <scope>NUCLEOTIDE SEQUENCE</scope>
    <source>
        <strain evidence="7">JEL0318</strain>
    </source>
</reference>
<dbReference type="InterPro" id="IPR033757">
    <property type="entry name" value="WTAP"/>
</dbReference>
<sequence>MITDTSQTSFHRSHLGPNIRDASKKSGHAQWHDRENAKAHACSQLKCAPANGASPIVVAVPPLAPSVFVPPTAHPIIEPPTLQSVQAENEELKRKLAKAHEDIQKKAQASSNLLHRLSKREEDINQLQEQPQQPVDQSTPKHLDPMFNTLFRAMKKELQDKDKKIEELQQEVLGTSFTPYSIPGKKLLAKLRALQDENEELGRQLCQGKVEQLQVELALQKRAAEGLRASLDESNRLVVTLDSESETLQSQIFKLQARLKQQQQAPDSNLIMGDHEDPSPKQDNSCNSSDGVGGSGEGENVTASGGTEEGG</sequence>
<accession>A0AAD5S8F0</accession>
<dbReference type="GO" id="GO:0000381">
    <property type="term" value="P:regulation of alternative mRNA splicing, via spliceosome"/>
    <property type="evidence" value="ECO:0007669"/>
    <property type="project" value="InterPro"/>
</dbReference>
<evidence type="ECO:0000256" key="1">
    <source>
        <dbReference type="ARBA" id="ARBA00004123"/>
    </source>
</evidence>
<evidence type="ECO:0000313" key="8">
    <source>
        <dbReference type="Proteomes" id="UP001212841"/>
    </source>
</evidence>
<dbReference type="GO" id="GO:0008380">
    <property type="term" value="P:RNA splicing"/>
    <property type="evidence" value="ECO:0007669"/>
    <property type="project" value="UniProtKB-KW"/>
</dbReference>
<organism evidence="7 8">
    <name type="scientific">Rhizophlyctis rosea</name>
    <dbReference type="NCBI Taxonomy" id="64517"/>
    <lineage>
        <taxon>Eukaryota</taxon>
        <taxon>Fungi</taxon>
        <taxon>Fungi incertae sedis</taxon>
        <taxon>Chytridiomycota</taxon>
        <taxon>Chytridiomycota incertae sedis</taxon>
        <taxon>Chytridiomycetes</taxon>
        <taxon>Rhizophlyctidales</taxon>
        <taxon>Rhizophlyctidaceae</taxon>
        <taxon>Rhizophlyctis</taxon>
    </lineage>
</organism>
<keyword evidence="4" id="KW-0508">mRNA splicing</keyword>
<evidence type="ECO:0000256" key="3">
    <source>
        <dbReference type="ARBA" id="ARBA00022664"/>
    </source>
</evidence>
<dbReference type="PANTHER" id="PTHR15217">
    <property type="entry name" value="WILMS' TUMOR 1-ASSOCIATING PROTEIN"/>
    <property type="match status" value="1"/>
</dbReference>
<dbReference type="Pfam" id="PF17098">
    <property type="entry name" value="Wtap"/>
    <property type="match status" value="1"/>
</dbReference>
<comment type="caution">
    <text evidence="7">The sequence shown here is derived from an EMBL/GenBank/DDBJ whole genome shotgun (WGS) entry which is preliminary data.</text>
</comment>
<dbReference type="AlphaFoldDB" id="A0AAD5S8F0"/>
<feature type="compositionally biased region" description="Polar residues" evidence="6">
    <location>
        <begin position="1"/>
        <end position="10"/>
    </location>
</feature>
<keyword evidence="5" id="KW-0539">Nucleus</keyword>
<keyword evidence="8" id="KW-1185">Reference proteome</keyword>
<dbReference type="GO" id="GO:0005634">
    <property type="term" value="C:nucleus"/>
    <property type="evidence" value="ECO:0007669"/>
    <property type="project" value="UniProtKB-SubCell"/>
</dbReference>
<evidence type="ECO:0008006" key="9">
    <source>
        <dbReference type="Google" id="ProtNLM"/>
    </source>
</evidence>
<proteinExistence type="inferred from homology"/>